<proteinExistence type="predicted"/>
<keyword evidence="2" id="KW-1185">Reference proteome</keyword>
<evidence type="ECO:0000313" key="1">
    <source>
        <dbReference type="EMBL" id="KRY65117.1"/>
    </source>
</evidence>
<dbReference type="Proteomes" id="UP000054995">
    <property type="component" value="Unassembled WGS sequence"/>
</dbReference>
<gene>
    <name evidence="1" type="ORF">T4D_12433</name>
</gene>
<accession>A0A0V1DUA6</accession>
<comment type="caution">
    <text evidence="1">The sequence shown here is derived from an EMBL/GenBank/DDBJ whole genome shotgun (WGS) entry which is preliminary data.</text>
</comment>
<dbReference type="EMBL" id="JYDT01001345">
    <property type="protein sequence ID" value="KRY65117.1"/>
    <property type="molecule type" value="Genomic_DNA"/>
</dbReference>
<sequence length="50" mass="5724">MPSKLRFAYVNTQRSCQFSKSISSNLLVVRKTAKNVFSKLGLFLIDIPLY</sequence>
<dbReference type="AlphaFoldDB" id="A0A0V1DUA6"/>
<organism evidence="1 2">
    <name type="scientific">Trichinella pseudospiralis</name>
    <name type="common">Parasitic roundworm</name>
    <dbReference type="NCBI Taxonomy" id="6337"/>
    <lineage>
        <taxon>Eukaryota</taxon>
        <taxon>Metazoa</taxon>
        <taxon>Ecdysozoa</taxon>
        <taxon>Nematoda</taxon>
        <taxon>Enoplea</taxon>
        <taxon>Dorylaimia</taxon>
        <taxon>Trichinellida</taxon>
        <taxon>Trichinellidae</taxon>
        <taxon>Trichinella</taxon>
    </lineage>
</organism>
<name>A0A0V1DUA6_TRIPS</name>
<reference evidence="1 2" key="1">
    <citation type="submission" date="2015-01" db="EMBL/GenBank/DDBJ databases">
        <title>Evolution of Trichinella species and genotypes.</title>
        <authorList>
            <person name="Korhonen P.K."/>
            <person name="Edoardo P."/>
            <person name="Giuseppe L.R."/>
            <person name="Gasser R.B."/>
        </authorList>
    </citation>
    <scope>NUCLEOTIDE SEQUENCE [LARGE SCALE GENOMIC DNA]</scope>
    <source>
        <strain evidence="1">ISS470</strain>
    </source>
</reference>
<evidence type="ECO:0000313" key="2">
    <source>
        <dbReference type="Proteomes" id="UP000054995"/>
    </source>
</evidence>
<protein>
    <submittedName>
        <fullName evidence="1">Uncharacterized protein</fullName>
    </submittedName>
</protein>